<name>A0A1I7YWY9_9BILA</name>
<evidence type="ECO:0000313" key="4">
    <source>
        <dbReference type="WBParaSite" id="L893_g2060.t1"/>
    </source>
</evidence>
<protein>
    <submittedName>
        <fullName evidence="4">Ground-like domain-containing protein</fullName>
    </submittedName>
</protein>
<feature type="compositionally biased region" description="Pro residues" evidence="1">
    <location>
        <begin position="197"/>
        <end position="209"/>
    </location>
</feature>
<keyword evidence="3" id="KW-1185">Reference proteome</keyword>
<feature type="region of interest" description="Disordered" evidence="1">
    <location>
        <begin position="197"/>
        <end position="218"/>
    </location>
</feature>
<dbReference type="WBParaSite" id="L893_g2060.t1">
    <property type="protein sequence ID" value="L893_g2060.t1"/>
    <property type="gene ID" value="L893_g2060"/>
</dbReference>
<feature type="signal peptide" evidence="2">
    <location>
        <begin position="1"/>
        <end position="16"/>
    </location>
</feature>
<evidence type="ECO:0000256" key="1">
    <source>
        <dbReference type="SAM" id="MobiDB-lite"/>
    </source>
</evidence>
<organism evidence="3 4">
    <name type="scientific">Steinernema glaseri</name>
    <dbReference type="NCBI Taxonomy" id="37863"/>
    <lineage>
        <taxon>Eukaryota</taxon>
        <taxon>Metazoa</taxon>
        <taxon>Ecdysozoa</taxon>
        <taxon>Nematoda</taxon>
        <taxon>Chromadorea</taxon>
        <taxon>Rhabditida</taxon>
        <taxon>Tylenchina</taxon>
        <taxon>Panagrolaimomorpha</taxon>
        <taxon>Strongyloidoidea</taxon>
        <taxon>Steinernematidae</taxon>
        <taxon>Steinernema</taxon>
    </lineage>
</organism>
<dbReference type="AlphaFoldDB" id="A0A1I7YWY9"/>
<reference evidence="4" key="1">
    <citation type="submission" date="2016-11" db="UniProtKB">
        <authorList>
            <consortium name="WormBaseParasite"/>
        </authorList>
    </citation>
    <scope>IDENTIFICATION</scope>
</reference>
<evidence type="ECO:0000313" key="3">
    <source>
        <dbReference type="Proteomes" id="UP000095287"/>
    </source>
</evidence>
<keyword evidence="2" id="KW-0732">Signal</keyword>
<sequence length="218" mass="23811">MKIVFLTLALAAFVSAQQNMPPMPQQPVNPQGANMNQKVGGAPAMYPNPPTYFPGSFPQQAPQPTSQNVCSLDATFVLHRNPQGAPQGAQGAYGQIPQPQQFTTLKCADIAVNDISSCTACCRMATHVPAVNVRTDQIEGILITVDHEEVESANTSEGYRKEKVKRSVANPLDRKSNLKCMCCSPRPIPAPYFPYAQPYPFPQPQPQQPYPQAQQMGR</sequence>
<feature type="chain" id="PRO_5009312685" evidence="2">
    <location>
        <begin position="17"/>
        <end position="218"/>
    </location>
</feature>
<dbReference type="Proteomes" id="UP000095287">
    <property type="component" value="Unplaced"/>
</dbReference>
<evidence type="ECO:0000256" key="2">
    <source>
        <dbReference type="SAM" id="SignalP"/>
    </source>
</evidence>
<proteinExistence type="predicted"/>
<accession>A0A1I7YWY9</accession>